<keyword evidence="1" id="KW-0808">Transferase</keyword>
<dbReference type="Proteomes" id="UP000325315">
    <property type="component" value="Unassembled WGS sequence"/>
</dbReference>
<name>A0A5B6WQ65_9ROSI</name>
<dbReference type="GO" id="GO:0003964">
    <property type="term" value="F:RNA-directed DNA polymerase activity"/>
    <property type="evidence" value="ECO:0007669"/>
    <property type="project" value="UniProtKB-KW"/>
</dbReference>
<comment type="caution">
    <text evidence="1">The sequence shown here is derived from an EMBL/GenBank/DDBJ whole genome shotgun (WGS) entry which is preliminary data.</text>
</comment>
<reference evidence="1" key="1">
    <citation type="submission" date="2019-08" db="EMBL/GenBank/DDBJ databases">
        <authorList>
            <person name="Liu F."/>
        </authorList>
    </citation>
    <scope>NUCLEOTIDE SEQUENCE [LARGE SCALE GENOMIC DNA]</scope>
    <source>
        <strain evidence="1">PA1801</strain>
        <tissue evidence="1">Leaf</tissue>
    </source>
</reference>
<keyword evidence="1" id="KW-0548">Nucleotidyltransferase</keyword>
<dbReference type="EMBL" id="SMMG02000002">
    <property type="protein sequence ID" value="KAA3483543.1"/>
    <property type="molecule type" value="Genomic_DNA"/>
</dbReference>
<keyword evidence="2" id="KW-1185">Reference proteome</keyword>
<accession>A0A5B6WQ65</accession>
<dbReference type="AlphaFoldDB" id="A0A5B6WQ65"/>
<evidence type="ECO:0000313" key="1">
    <source>
        <dbReference type="EMBL" id="KAA3483543.1"/>
    </source>
</evidence>
<protein>
    <submittedName>
        <fullName evidence="1">Reverse transcriptase</fullName>
    </submittedName>
</protein>
<gene>
    <name evidence="1" type="ORF">EPI10_005704</name>
</gene>
<sequence>MSKTYNRVKCLSLRAIMLRMGFHISWVKTIMKCITTVSYSIIVNGKVGEIFRPTRGFRQGFSTFMRLALRDCLIKGAKANRRAP</sequence>
<organism evidence="1 2">
    <name type="scientific">Gossypium australe</name>
    <dbReference type="NCBI Taxonomy" id="47621"/>
    <lineage>
        <taxon>Eukaryota</taxon>
        <taxon>Viridiplantae</taxon>
        <taxon>Streptophyta</taxon>
        <taxon>Embryophyta</taxon>
        <taxon>Tracheophyta</taxon>
        <taxon>Spermatophyta</taxon>
        <taxon>Magnoliopsida</taxon>
        <taxon>eudicotyledons</taxon>
        <taxon>Gunneridae</taxon>
        <taxon>Pentapetalae</taxon>
        <taxon>rosids</taxon>
        <taxon>malvids</taxon>
        <taxon>Malvales</taxon>
        <taxon>Malvaceae</taxon>
        <taxon>Malvoideae</taxon>
        <taxon>Gossypium</taxon>
    </lineage>
</organism>
<keyword evidence="1" id="KW-0695">RNA-directed DNA polymerase</keyword>
<dbReference type="OrthoDB" id="1932527at2759"/>
<proteinExistence type="predicted"/>
<evidence type="ECO:0000313" key="2">
    <source>
        <dbReference type="Proteomes" id="UP000325315"/>
    </source>
</evidence>